<sequence length="667" mass="74316">MKKSNNPAFAGYIIKNEVSNMTNDQRPEKFNGNSRVDKTDVDGKTLTADEILSLAGRHLQEKRNLGPKTTRKSRSHATMLQPTEQEILAIKEKNIRARQKIIKKKPNLQVPEQLSTADSSLEKQPTTKESNQATLIRGSAWLSVGNMVSRVLGVVYLIPWMAMLGSYGTRANGLFNQGYTIYAIFLAIATFGIPAAISKVVAELAAKNDVYRSRQLTRQSMALGIVLGIVFGLILYFAAPALSNDNADVIPVLHSLAPAVAIFPLMSMIRGLFQGHQLMSISAMSQVVEQIARVVYMLVMAVIVLKADPDNWTGVVVQSTFAAFIGAIFSMLVLMWGWVKYRHILSRPVLHSVKHEKARTLSLVLNILKESWPFIIIGSAITLFQAVDQYSFFSIMNHFFSVSKSDLLEKFSLFSANPNKLIMIIVPFSTSIAATALPMLSGSKAALTYETIQDQLKQVLKLFSLIMLPSVLGMYAIAEPLYKMFYPIEASNQEGIYMLQYSTILALVFSLFMLLAFVLQALSEVEIVMKAFFVGIIIKIVLQIPLIRYFEGMGALMTSVIGMFISILYMLDFLQKVYGVSFSMIGKELWQMFMASALMAIVAYIIVFAMGNFIFPMDTKFSVTVTTFSAVLIGGALLIIMYLRMGLGDELLGRRMRYIPKILQPKR</sequence>
<feature type="transmembrane region" description="Helical" evidence="6">
    <location>
        <begin position="249"/>
        <end position="269"/>
    </location>
</feature>
<feature type="transmembrane region" description="Helical" evidence="6">
    <location>
        <begin position="147"/>
        <end position="167"/>
    </location>
</feature>
<feature type="transmembrane region" description="Helical" evidence="6">
    <location>
        <begin position="222"/>
        <end position="243"/>
    </location>
</feature>
<organism evidence="7 8">
    <name type="scientific">Leuconostoc mesenteroides subsp. cremoris ATCC 19254</name>
    <dbReference type="NCBI Taxonomy" id="586220"/>
    <lineage>
        <taxon>Bacteria</taxon>
        <taxon>Bacillati</taxon>
        <taxon>Bacillota</taxon>
        <taxon>Bacilli</taxon>
        <taxon>Lactobacillales</taxon>
        <taxon>Lactobacillaceae</taxon>
        <taxon>Leuconostoc</taxon>
    </lineage>
</organism>
<accession>C2KKY7</accession>
<name>C2KKY7_LEUMC</name>
<evidence type="ECO:0000256" key="2">
    <source>
        <dbReference type="ARBA" id="ARBA00022475"/>
    </source>
</evidence>
<feature type="transmembrane region" description="Helical" evidence="6">
    <location>
        <begin position="498"/>
        <end position="519"/>
    </location>
</feature>
<dbReference type="Pfam" id="PF01943">
    <property type="entry name" value="Polysacc_synt"/>
    <property type="match status" value="1"/>
</dbReference>
<dbReference type="CDD" id="cd13124">
    <property type="entry name" value="MATE_SpoVB_like"/>
    <property type="match status" value="1"/>
</dbReference>
<evidence type="ECO:0000256" key="5">
    <source>
        <dbReference type="ARBA" id="ARBA00023136"/>
    </source>
</evidence>
<keyword evidence="2" id="KW-1003">Cell membrane</keyword>
<dbReference type="EMBL" id="ACKV01000070">
    <property type="protein sequence ID" value="EEJ42132.1"/>
    <property type="molecule type" value="Genomic_DNA"/>
</dbReference>
<evidence type="ECO:0000256" key="3">
    <source>
        <dbReference type="ARBA" id="ARBA00022692"/>
    </source>
</evidence>
<dbReference type="HOGENOM" id="CLU_022017_1_1_9"/>
<dbReference type="InterPro" id="IPR024923">
    <property type="entry name" value="PG_synth_SpoVB"/>
</dbReference>
<keyword evidence="4 6" id="KW-1133">Transmembrane helix</keyword>
<dbReference type="PANTHER" id="PTHR30250">
    <property type="entry name" value="PST FAMILY PREDICTED COLANIC ACID TRANSPORTER"/>
    <property type="match status" value="1"/>
</dbReference>
<feature type="transmembrane region" description="Helical" evidence="6">
    <location>
        <begin position="621"/>
        <end position="647"/>
    </location>
</feature>
<comment type="caution">
    <text evidence="7">The sequence shown here is derived from an EMBL/GenBank/DDBJ whole genome shotgun (WGS) entry which is preliminary data.</text>
</comment>
<feature type="transmembrane region" description="Helical" evidence="6">
    <location>
        <begin position="421"/>
        <end position="440"/>
    </location>
</feature>
<evidence type="ECO:0000313" key="7">
    <source>
        <dbReference type="EMBL" id="EEJ42132.1"/>
    </source>
</evidence>
<feature type="transmembrane region" description="Helical" evidence="6">
    <location>
        <begin position="179"/>
        <end position="201"/>
    </location>
</feature>
<evidence type="ECO:0000256" key="1">
    <source>
        <dbReference type="ARBA" id="ARBA00004651"/>
    </source>
</evidence>
<feature type="transmembrane region" description="Helical" evidence="6">
    <location>
        <begin position="360"/>
        <end position="384"/>
    </location>
</feature>
<feature type="transmembrane region" description="Helical" evidence="6">
    <location>
        <begin position="553"/>
        <end position="571"/>
    </location>
</feature>
<evidence type="ECO:0000313" key="8">
    <source>
        <dbReference type="Proteomes" id="UP000004283"/>
    </source>
</evidence>
<feature type="transmembrane region" description="Helical" evidence="6">
    <location>
        <begin position="531"/>
        <end position="547"/>
    </location>
</feature>
<evidence type="ECO:0000256" key="4">
    <source>
        <dbReference type="ARBA" id="ARBA00022989"/>
    </source>
</evidence>
<dbReference type="InterPro" id="IPR002797">
    <property type="entry name" value="Polysacc_synth"/>
</dbReference>
<comment type="subcellular location">
    <subcellularLocation>
        <location evidence="1">Cell membrane</location>
        <topology evidence="1">Multi-pass membrane protein</topology>
    </subcellularLocation>
</comment>
<feature type="transmembrane region" description="Helical" evidence="6">
    <location>
        <begin position="460"/>
        <end position="478"/>
    </location>
</feature>
<dbReference type="Proteomes" id="UP000004283">
    <property type="component" value="Unassembled WGS sequence"/>
</dbReference>
<reference evidence="7 8" key="1">
    <citation type="submission" date="2009-04" db="EMBL/GenBank/DDBJ databases">
        <authorList>
            <person name="Qin X."/>
            <person name="Bachman B."/>
            <person name="Battles P."/>
            <person name="Bell A."/>
            <person name="Bess C."/>
            <person name="Bickham C."/>
            <person name="Chaboub L."/>
            <person name="Chen D."/>
            <person name="Coyle M."/>
            <person name="Deiros D.R."/>
            <person name="Dinh H."/>
            <person name="Forbes L."/>
            <person name="Fowler G."/>
            <person name="Francisco L."/>
            <person name="Fu Q."/>
            <person name="Gubbala S."/>
            <person name="Hale W."/>
            <person name="Han Y."/>
            <person name="Hemphill L."/>
            <person name="Highlander S.K."/>
            <person name="Hirani K."/>
            <person name="Hogues M."/>
            <person name="Jackson L."/>
            <person name="Jakkamsetti A."/>
            <person name="Javaid M."/>
            <person name="Jiang H."/>
            <person name="Korchina V."/>
            <person name="Kovar C."/>
            <person name="Lara F."/>
            <person name="Lee S."/>
            <person name="Mata R."/>
            <person name="Mathew T."/>
            <person name="Moen C."/>
            <person name="Morales K."/>
            <person name="Munidasa M."/>
            <person name="Nazareth L."/>
            <person name="Ngo R."/>
            <person name="Nguyen L."/>
            <person name="Okwuonu G."/>
            <person name="Ongeri F."/>
            <person name="Patil S."/>
            <person name="Petrosino J."/>
            <person name="Pham C."/>
            <person name="Pham P."/>
            <person name="Pu L.-L."/>
            <person name="Puazo M."/>
            <person name="Raj R."/>
            <person name="Reid J."/>
            <person name="Rouhana J."/>
            <person name="Saada N."/>
            <person name="Shang Y."/>
            <person name="Simmons D."/>
            <person name="Thornton R."/>
            <person name="Warren J."/>
            <person name="Weissenberger G."/>
            <person name="Zhang J."/>
            <person name="Zhang L."/>
            <person name="Zhou C."/>
            <person name="Zhu D."/>
            <person name="Muzny D."/>
            <person name="Worley K."/>
            <person name="Gibbs R."/>
        </authorList>
    </citation>
    <scope>NUCLEOTIDE SEQUENCE [LARGE SCALE GENOMIC DNA]</scope>
    <source>
        <strain evidence="7 8">ATCC 19254</strain>
    </source>
</reference>
<dbReference type="PANTHER" id="PTHR30250:SF21">
    <property type="entry name" value="LIPID II FLIPPASE MURJ"/>
    <property type="match status" value="1"/>
</dbReference>
<proteinExistence type="predicted"/>
<feature type="transmembrane region" description="Helical" evidence="6">
    <location>
        <begin position="290"/>
        <end position="307"/>
    </location>
</feature>
<feature type="transmembrane region" description="Helical" evidence="6">
    <location>
        <begin position="592"/>
        <end position="615"/>
    </location>
</feature>
<dbReference type="InterPro" id="IPR050833">
    <property type="entry name" value="Poly_Biosynth_Transport"/>
</dbReference>
<protein>
    <submittedName>
        <fullName evidence="7">Polysaccharide biosynthesis protein</fullName>
    </submittedName>
</protein>
<feature type="transmembrane region" description="Helical" evidence="6">
    <location>
        <begin position="319"/>
        <end position="339"/>
    </location>
</feature>
<dbReference type="GO" id="GO:0005886">
    <property type="term" value="C:plasma membrane"/>
    <property type="evidence" value="ECO:0007669"/>
    <property type="project" value="UniProtKB-SubCell"/>
</dbReference>
<evidence type="ECO:0000256" key="6">
    <source>
        <dbReference type="SAM" id="Phobius"/>
    </source>
</evidence>
<keyword evidence="5 6" id="KW-0472">Membrane</keyword>
<dbReference type="AlphaFoldDB" id="C2KKY7"/>
<gene>
    <name evidence="7" type="ORF">HMPREF0555_1303</name>
</gene>
<keyword evidence="3 6" id="KW-0812">Transmembrane</keyword>